<accession>A0A0P6Z0H9</accession>
<reference evidence="1 2" key="1">
    <citation type="submission" date="2015-07" db="EMBL/GenBank/DDBJ databases">
        <title>Whole genome sequence of Herpetosiphon geysericola DSM 7119.</title>
        <authorList>
            <person name="Hemp J."/>
            <person name="Ward L.M."/>
            <person name="Pace L.A."/>
            <person name="Fischer W.W."/>
        </authorList>
    </citation>
    <scope>NUCLEOTIDE SEQUENCE [LARGE SCALE GENOMIC DNA]</scope>
    <source>
        <strain evidence="1 2">DSM 7119</strain>
    </source>
</reference>
<name>A0A0P6Z0H9_9CHLR</name>
<proteinExistence type="predicted"/>
<evidence type="ECO:0000313" key="1">
    <source>
        <dbReference type="EMBL" id="KPL90371.1"/>
    </source>
</evidence>
<evidence type="ECO:0000313" key="2">
    <source>
        <dbReference type="Proteomes" id="UP000050277"/>
    </source>
</evidence>
<dbReference type="OrthoDB" id="9853467at2"/>
<organism evidence="1 2">
    <name type="scientific">Herpetosiphon geysericola</name>
    <dbReference type="NCBI Taxonomy" id="70996"/>
    <lineage>
        <taxon>Bacteria</taxon>
        <taxon>Bacillati</taxon>
        <taxon>Chloroflexota</taxon>
        <taxon>Chloroflexia</taxon>
        <taxon>Herpetosiphonales</taxon>
        <taxon>Herpetosiphonaceae</taxon>
        <taxon>Herpetosiphon</taxon>
    </lineage>
</organism>
<sequence>MQPLIMLVAQTAAIPPTAEELIEQGYRIVGCDRIQQALDTIDQLKPDLIYIIDHFIEGFRDPLGIYFYTRDILNQPIPIILIGFRHIPEHLAHLDLACFNLMQIEATLSLVYELVPI</sequence>
<keyword evidence="2" id="KW-1185">Reference proteome</keyword>
<gene>
    <name evidence="1" type="ORF">SE18_07110</name>
</gene>
<evidence type="ECO:0008006" key="3">
    <source>
        <dbReference type="Google" id="ProtNLM"/>
    </source>
</evidence>
<dbReference type="EMBL" id="LGKP01000012">
    <property type="protein sequence ID" value="KPL90371.1"/>
    <property type="molecule type" value="Genomic_DNA"/>
</dbReference>
<dbReference type="Proteomes" id="UP000050277">
    <property type="component" value="Unassembled WGS sequence"/>
</dbReference>
<dbReference type="AlphaFoldDB" id="A0A0P6Z0H9"/>
<comment type="caution">
    <text evidence="1">The sequence shown here is derived from an EMBL/GenBank/DDBJ whole genome shotgun (WGS) entry which is preliminary data.</text>
</comment>
<dbReference type="RefSeq" id="WP_054533737.1">
    <property type="nucleotide sequence ID" value="NZ_LGKP01000012.1"/>
</dbReference>
<protein>
    <recommendedName>
        <fullName evidence="3">Response regulatory domain-containing protein</fullName>
    </recommendedName>
</protein>